<organism evidence="1 2">
    <name type="scientific">Streptomyces scopuliridis</name>
    <dbReference type="NCBI Taxonomy" id="452529"/>
    <lineage>
        <taxon>Bacteria</taxon>
        <taxon>Bacillati</taxon>
        <taxon>Actinomycetota</taxon>
        <taxon>Actinomycetes</taxon>
        <taxon>Kitasatosporales</taxon>
        <taxon>Streptomycetaceae</taxon>
        <taxon>Streptomyces</taxon>
    </lineage>
</organism>
<sequence length="144" mass="16376">MTDADEPDYYAVLGVPADADRAEIGRAYRRKALTHHPDRGGDAGVFQGLHLAYETLTDPVRRAAYDRRRTRKPSTGARWTQAESPPAADPFAWAPGAGPVADDRRVHSVPFPEHDPGVSWRRADRFAWWRPVEEPRPKRRGRRR</sequence>
<protein>
    <submittedName>
        <fullName evidence="1">J domain-containing protein</fullName>
    </submittedName>
</protein>
<dbReference type="EMBL" id="CP109109">
    <property type="protein sequence ID" value="WSC02807.1"/>
    <property type="molecule type" value="Genomic_DNA"/>
</dbReference>
<gene>
    <name evidence="1" type="ORF">OG835_41435</name>
</gene>
<keyword evidence="2" id="KW-1185">Reference proteome</keyword>
<evidence type="ECO:0000313" key="1">
    <source>
        <dbReference type="EMBL" id="WSC02807.1"/>
    </source>
</evidence>
<accession>A0ACD4ZXQ4</accession>
<evidence type="ECO:0000313" key="2">
    <source>
        <dbReference type="Proteomes" id="UP001348369"/>
    </source>
</evidence>
<dbReference type="Proteomes" id="UP001348369">
    <property type="component" value="Chromosome"/>
</dbReference>
<name>A0ACD4ZXQ4_9ACTN</name>
<proteinExistence type="predicted"/>
<reference evidence="1" key="1">
    <citation type="submission" date="2022-10" db="EMBL/GenBank/DDBJ databases">
        <title>The complete genomes of actinobacterial strains from the NBC collection.</title>
        <authorList>
            <person name="Joergensen T.S."/>
            <person name="Alvarez Arevalo M."/>
            <person name="Sterndorff E.B."/>
            <person name="Faurdal D."/>
            <person name="Vuksanovic O."/>
            <person name="Mourched A.-S."/>
            <person name="Charusanti P."/>
            <person name="Shaw S."/>
            <person name="Blin K."/>
            <person name="Weber T."/>
        </authorList>
    </citation>
    <scope>NUCLEOTIDE SEQUENCE</scope>
    <source>
        <strain evidence="1">NBC 01771</strain>
    </source>
</reference>